<dbReference type="AlphaFoldDB" id="A0A4P8XR68"/>
<evidence type="ECO:0000313" key="2">
    <source>
        <dbReference type="Proteomes" id="UP000300879"/>
    </source>
</evidence>
<proteinExistence type="predicted"/>
<dbReference type="RefSeq" id="WP_267900161.1">
    <property type="nucleotide sequence ID" value="NZ_CP040396.1"/>
</dbReference>
<organism evidence="1 2">
    <name type="scientific">Paenibacillus algicola</name>
    <dbReference type="NCBI Taxonomy" id="2565926"/>
    <lineage>
        <taxon>Bacteria</taxon>
        <taxon>Bacillati</taxon>
        <taxon>Bacillota</taxon>
        <taxon>Bacilli</taxon>
        <taxon>Bacillales</taxon>
        <taxon>Paenibacillaceae</taxon>
        <taxon>Paenibacillus</taxon>
    </lineage>
</organism>
<sequence length="40" mass="4553">MSQWLRQQGVGWVGEGMCVIERVRGTNERVNGYGSQKWLG</sequence>
<protein>
    <submittedName>
        <fullName evidence="1">Uncharacterized protein</fullName>
    </submittedName>
</protein>
<name>A0A4P8XR68_9BACL</name>
<evidence type="ECO:0000313" key="1">
    <source>
        <dbReference type="EMBL" id="QCT04865.1"/>
    </source>
</evidence>
<keyword evidence="2" id="KW-1185">Reference proteome</keyword>
<dbReference type="Proteomes" id="UP000300879">
    <property type="component" value="Chromosome"/>
</dbReference>
<reference evidence="1 2" key="1">
    <citation type="submission" date="2019-05" db="EMBL/GenBank/DDBJ databases">
        <authorList>
            <person name="Chen C."/>
        </authorList>
    </citation>
    <scope>NUCLEOTIDE SEQUENCE [LARGE SCALE GENOMIC DNA]</scope>
    <source>
        <strain evidence="1 2">HB172198</strain>
    </source>
</reference>
<gene>
    <name evidence="1" type="ORF">E6C60_4160</name>
</gene>
<dbReference type="KEGG" id="palo:E6C60_4160"/>
<accession>A0A4P8XR68</accession>
<dbReference type="EMBL" id="CP040396">
    <property type="protein sequence ID" value="QCT04865.1"/>
    <property type="molecule type" value="Genomic_DNA"/>
</dbReference>